<dbReference type="SUPFAM" id="SSF102114">
    <property type="entry name" value="Radical SAM enzymes"/>
    <property type="match status" value="1"/>
</dbReference>
<dbReference type="PANTHER" id="PTHR11228">
    <property type="entry name" value="RADICAL SAM DOMAIN PROTEIN"/>
    <property type="match status" value="1"/>
</dbReference>
<proteinExistence type="predicted"/>
<dbReference type="GO" id="GO:0006783">
    <property type="term" value="P:heme biosynthetic process"/>
    <property type="evidence" value="ECO:0007669"/>
    <property type="project" value="TreeGrafter"/>
</dbReference>
<dbReference type="GO" id="GO:0046872">
    <property type="term" value="F:metal ion binding"/>
    <property type="evidence" value="ECO:0007669"/>
    <property type="project" value="UniProtKB-KW"/>
</dbReference>
<dbReference type="AlphaFoldDB" id="A0A0P6XX95"/>
<dbReference type="InterPro" id="IPR058240">
    <property type="entry name" value="rSAM_sf"/>
</dbReference>
<dbReference type="GO" id="GO:0051536">
    <property type="term" value="F:iron-sulfur cluster binding"/>
    <property type="evidence" value="ECO:0007669"/>
    <property type="project" value="UniProtKB-KW"/>
</dbReference>
<name>A0A0P6XX95_9CHLR</name>
<dbReference type="InterPro" id="IPR006638">
    <property type="entry name" value="Elp3/MiaA/NifB-like_rSAM"/>
</dbReference>
<dbReference type="Pfam" id="PF04055">
    <property type="entry name" value="Radical_SAM"/>
    <property type="match status" value="1"/>
</dbReference>
<evidence type="ECO:0000313" key="6">
    <source>
        <dbReference type="EMBL" id="KPL84825.1"/>
    </source>
</evidence>
<dbReference type="SFLD" id="SFLDS00029">
    <property type="entry name" value="Radical_SAM"/>
    <property type="match status" value="1"/>
</dbReference>
<feature type="domain" description="Radical SAM core" evidence="5">
    <location>
        <begin position="110"/>
        <end position="328"/>
    </location>
</feature>
<keyword evidence="4" id="KW-0411">Iron-sulfur</keyword>
<keyword evidence="3" id="KW-0408">Iron</keyword>
<dbReference type="SFLD" id="SFLDG01386">
    <property type="entry name" value="main_SPASM_domain-containing"/>
    <property type="match status" value="1"/>
</dbReference>
<evidence type="ECO:0000313" key="7">
    <source>
        <dbReference type="Proteomes" id="UP000050544"/>
    </source>
</evidence>
<sequence>MYHFLRESPQGKVRIHLRIDPEGHGSLLVNASRIYHLNPMATLMGYFILAEKPEQAIIKTITAHFRANVAQVARDFQTFLPRFKALIEPESGCPLCDLDLETLPPFSTRSHAPYRMDLALTYRCNNDCAHCYNARPRTYPELDTLTWQAILDRLWELGIPHVVFTGGEPTLREDLPQLIAYAEHLGQITGLNTNGRRLSNPDYLASLCEAGLDHVQITLESHDPAIHDRMVSRPGAWRQTVQGIRNALNTRLFVMTNTTLLALNAPHLAQTLDFLAELGVPTIGLNGLIHSGGGATIKTGIPENQLADLLTMAREKTSQYGQRLIWYTPTRYCHFDPVLNGLGLKGCTAAWYNMCIEPDGCVIPCQSYYQPLGHILEAPWEKIWNHDLALALRERRYVPNACHNCTLLQECGGGCPLTYPAMSTLSPNPWP</sequence>
<evidence type="ECO:0000259" key="5">
    <source>
        <dbReference type="PROSITE" id="PS51918"/>
    </source>
</evidence>
<dbReference type="Proteomes" id="UP000050544">
    <property type="component" value="Unassembled WGS sequence"/>
</dbReference>
<dbReference type="Gene3D" id="3.20.20.70">
    <property type="entry name" value="Aldolase class I"/>
    <property type="match status" value="1"/>
</dbReference>
<dbReference type="STRING" id="869279.SE15_05935"/>
<dbReference type="CDD" id="cd01335">
    <property type="entry name" value="Radical_SAM"/>
    <property type="match status" value="1"/>
</dbReference>
<gene>
    <name evidence="6" type="ORF">SE15_05935</name>
</gene>
<keyword evidence="1" id="KW-0949">S-adenosyl-L-methionine</keyword>
<evidence type="ECO:0000256" key="4">
    <source>
        <dbReference type="ARBA" id="ARBA00023014"/>
    </source>
</evidence>
<dbReference type="NCBIfam" id="TIGR04085">
    <property type="entry name" value="rSAM_more_4Fe4S"/>
    <property type="match status" value="1"/>
</dbReference>
<dbReference type="InterPro" id="IPR050377">
    <property type="entry name" value="Radical_SAM_PqqE_MftC-like"/>
</dbReference>
<comment type="caution">
    <text evidence="6">The sequence shown here is derived from an EMBL/GenBank/DDBJ whole genome shotgun (WGS) entry which is preliminary data.</text>
</comment>
<dbReference type="EMBL" id="LGKO01000002">
    <property type="protein sequence ID" value="KPL84825.1"/>
    <property type="molecule type" value="Genomic_DNA"/>
</dbReference>
<keyword evidence="2" id="KW-0479">Metal-binding</keyword>
<dbReference type="SFLD" id="SFLDG01067">
    <property type="entry name" value="SPASM/twitch_domain_containing"/>
    <property type="match status" value="1"/>
</dbReference>
<dbReference type="InterPro" id="IPR007197">
    <property type="entry name" value="rSAM"/>
</dbReference>
<protein>
    <recommendedName>
        <fullName evidence="5">Radical SAM core domain-containing protein</fullName>
    </recommendedName>
</protein>
<accession>A0A0P6XX95</accession>
<dbReference type="PROSITE" id="PS51918">
    <property type="entry name" value="RADICAL_SAM"/>
    <property type="match status" value="1"/>
</dbReference>
<evidence type="ECO:0000256" key="3">
    <source>
        <dbReference type="ARBA" id="ARBA00023004"/>
    </source>
</evidence>
<reference evidence="6 7" key="1">
    <citation type="submission" date="2015-07" db="EMBL/GenBank/DDBJ databases">
        <title>Whole genome sequence of Thermanaerothrix daxensis DSM 23592.</title>
        <authorList>
            <person name="Hemp J."/>
            <person name="Ward L.M."/>
            <person name="Pace L.A."/>
            <person name="Fischer W.W."/>
        </authorList>
    </citation>
    <scope>NUCLEOTIDE SEQUENCE [LARGE SCALE GENOMIC DNA]</scope>
    <source>
        <strain evidence="6 7">GNS-1</strain>
    </source>
</reference>
<dbReference type="GO" id="GO:0003824">
    <property type="term" value="F:catalytic activity"/>
    <property type="evidence" value="ECO:0007669"/>
    <property type="project" value="InterPro"/>
</dbReference>
<dbReference type="SMART" id="SM00729">
    <property type="entry name" value="Elp3"/>
    <property type="match status" value="1"/>
</dbReference>
<dbReference type="Pfam" id="PF13186">
    <property type="entry name" value="SPASM"/>
    <property type="match status" value="1"/>
</dbReference>
<evidence type="ECO:0000256" key="1">
    <source>
        <dbReference type="ARBA" id="ARBA00022691"/>
    </source>
</evidence>
<dbReference type="InterPro" id="IPR023885">
    <property type="entry name" value="4Fe4S-binding_SPASM_dom"/>
</dbReference>
<evidence type="ECO:0000256" key="2">
    <source>
        <dbReference type="ARBA" id="ARBA00022723"/>
    </source>
</evidence>
<organism evidence="6 7">
    <name type="scientific">Thermanaerothrix daxensis</name>
    <dbReference type="NCBI Taxonomy" id="869279"/>
    <lineage>
        <taxon>Bacteria</taxon>
        <taxon>Bacillati</taxon>
        <taxon>Chloroflexota</taxon>
        <taxon>Anaerolineae</taxon>
        <taxon>Anaerolineales</taxon>
        <taxon>Anaerolineaceae</taxon>
        <taxon>Thermanaerothrix</taxon>
    </lineage>
</organism>
<dbReference type="InterPro" id="IPR013785">
    <property type="entry name" value="Aldolase_TIM"/>
</dbReference>
<keyword evidence="7" id="KW-1185">Reference proteome</keyword>
<dbReference type="PANTHER" id="PTHR11228:SF7">
    <property type="entry name" value="PQQA PEPTIDE CYCLASE"/>
    <property type="match status" value="1"/>
</dbReference>